<gene>
    <name evidence="1" type="ORF">PSQ19_06080</name>
</gene>
<organism evidence="1 2">
    <name type="scientific">Devosia algicola</name>
    <dbReference type="NCBI Taxonomy" id="3026418"/>
    <lineage>
        <taxon>Bacteria</taxon>
        <taxon>Pseudomonadati</taxon>
        <taxon>Pseudomonadota</taxon>
        <taxon>Alphaproteobacteria</taxon>
        <taxon>Hyphomicrobiales</taxon>
        <taxon>Devosiaceae</taxon>
        <taxon>Devosia</taxon>
    </lineage>
</organism>
<name>A0ABY7YQN3_9HYPH</name>
<keyword evidence="2" id="KW-1185">Reference proteome</keyword>
<reference evidence="1 2" key="1">
    <citation type="submission" date="2023-02" db="EMBL/GenBank/DDBJ databases">
        <title>Devosia algicola sp. nov., isolated from the phycosphere of marine algae.</title>
        <authorList>
            <person name="Kim J.M."/>
            <person name="Lee J.K."/>
            <person name="Choi B.J."/>
            <person name="Bayburt H."/>
            <person name="Jeon C.O."/>
        </authorList>
    </citation>
    <scope>NUCLEOTIDE SEQUENCE [LARGE SCALE GENOMIC DNA]</scope>
    <source>
        <strain evidence="1 2">G20-9</strain>
    </source>
</reference>
<dbReference type="RefSeq" id="WP_282220026.1">
    <property type="nucleotide sequence ID" value="NZ_CP118246.1"/>
</dbReference>
<protein>
    <submittedName>
        <fullName evidence="1">Uncharacterized protein</fullName>
    </submittedName>
</protein>
<sequence>MIDRILNRVIAFVLRHPIATHPDGKQYVRVNDHWPPVGLMTDARSIWPDDRVRHQTLRHERDQYDRLFPVLLKWSPFVGMIRCTPYMDSWPSTKITWSVTCRLFGLIHIRLPRSTR</sequence>
<dbReference type="EMBL" id="CP118246">
    <property type="protein sequence ID" value="WDR03636.1"/>
    <property type="molecule type" value="Genomic_DNA"/>
</dbReference>
<evidence type="ECO:0000313" key="1">
    <source>
        <dbReference type="EMBL" id="WDR03636.1"/>
    </source>
</evidence>
<proteinExistence type="predicted"/>
<evidence type="ECO:0000313" key="2">
    <source>
        <dbReference type="Proteomes" id="UP001220530"/>
    </source>
</evidence>
<accession>A0ABY7YQN3</accession>
<dbReference type="Proteomes" id="UP001220530">
    <property type="component" value="Chromosome"/>
</dbReference>